<sequence length="54" mass="5911">MQTTRQTRTPDAAAPVLFSHPLAEEPTRTAGEVDVTPARHVRFAAPSSTPARRR</sequence>
<evidence type="ECO:0000313" key="2">
    <source>
        <dbReference type="EMBL" id="GAA3834165.1"/>
    </source>
</evidence>
<gene>
    <name evidence="2" type="ORF">GCM10022380_60650</name>
</gene>
<dbReference type="Proteomes" id="UP001501624">
    <property type="component" value="Unassembled WGS sequence"/>
</dbReference>
<accession>A0ABP7J3V8</accession>
<comment type="caution">
    <text evidence="2">The sequence shown here is derived from an EMBL/GenBank/DDBJ whole genome shotgun (WGS) entry which is preliminary data.</text>
</comment>
<keyword evidence="3" id="KW-1185">Reference proteome</keyword>
<feature type="region of interest" description="Disordered" evidence="1">
    <location>
        <begin position="1"/>
        <end position="54"/>
    </location>
</feature>
<dbReference type="RefSeq" id="WP_020422753.1">
    <property type="nucleotide sequence ID" value="NZ_BAABCM010000010.1"/>
</dbReference>
<proteinExistence type="predicted"/>
<evidence type="ECO:0000313" key="3">
    <source>
        <dbReference type="Proteomes" id="UP001501624"/>
    </source>
</evidence>
<dbReference type="EMBL" id="BAABCM010000010">
    <property type="protein sequence ID" value="GAA3834165.1"/>
    <property type="molecule type" value="Genomic_DNA"/>
</dbReference>
<organism evidence="2 3">
    <name type="scientific">Amycolatopsis tucumanensis</name>
    <dbReference type="NCBI Taxonomy" id="401106"/>
    <lineage>
        <taxon>Bacteria</taxon>
        <taxon>Bacillati</taxon>
        <taxon>Actinomycetota</taxon>
        <taxon>Actinomycetes</taxon>
        <taxon>Pseudonocardiales</taxon>
        <taxon>Pseudonocardiaceae</taxon>
        <taxon>Amycolatopsis</taxon>
    </lineage>
</organism>
<protein>
    <submittedName>
        <fullName evidence="2">Uncharacterized protein</fullName>
    </submittedName>
</protein>
<reference evidence="3" key="1">
    <citation type="journal article" date="2019" name="Int. J. Syst. Evol. Microbiol.">
        <title>The Global Catalogue of Microorganisms (GCM) 10K type strain sequencing project: providing services to taxonomists for standard genome sequencing and annotation.</title>
        <authorList>
            <consortium name="The Broad Institute Genomics Platform"/>
            <consortium name="The Broad Institute Genome Sequencing Center for Infectious Disease"/>
            <person name="Wu L."/>
            <person name="Ma J."/>
        </authorList>
    </citation>
    <scope>NUCLEOTIDE SEQUENCE [LARGE SCALE GENOMIC DNA]</scope>
    <source>
        <strain evidence="3">JCM 17017</strain>
    </source>
</reference>
<name>A0ABP7J3V8_9PSEU</name>
<evidence type="ECO:0000256" key="1">
    <source>
        <dbReference type="SAM" id="MobiDB-lite"/>
    </source>
</evidence>